<keyword evidence="3" id="KW-1185">Reference proteome</keyword>
<protein>
    <submittedName>
        <fullName evidence="2">Uncharacterized protein</fullName>
    </submittedName>
</protein>
<feature type="compositionally biased region" description="Basic residues" evidence="1">
    <location>
        <begin position="71"/>
        <end position="80"/>
    </location>
</feature>
<dbReference type="Proteomes" id="UP001586593">
    <property type="component" value="Unassembled WGS sequence"/>
</dbReference>
<name>A0ABR3VQ38_9PEZI</name>
<sequence>MYFCQHRPFWSFFERGAETREERLHLTVSRGLKICPRPNRNGPNRVDRGWQLTTSFFAKREKSKFEESRSPRKKKPRHLNQVRRLQLDVQVTGTTLVVQLHYCLPLLPKDQAYFLLPISIPSVVAKDDLHTLRSRKVDHSAPAATRHAGQPWQTGPSNRGRPKSNPARASKCPIRIRDSTMHAVLIGPTESRCIGEKYTGGCSVYAHYRKRYHLSPPTGSTTDRGAHSPCFG</sequence>
<evidence type="ECO:0000256" key="1">
    <source>
        <dbReference type="SAM" id="MobiDB-lite"/>
    </source>
</evidence>
<proteinExistence type="predicted"/>
<gene>
    <name evidence="2" type="ORF">VTK73DRAFT_2680</name>
</gene>
<dbReference type="EMBL" id="JAZHXJ010001770">
    <property type="protein sequence ID" value="KAL1844014.1"/>
    <property type="molecule type" value="Genomic_DNA"/>
</dbReference>
<feature type="compositionally biased region" description="Basic and acidic residues" evidence="1">
    <location>
        <begin position="61"/>
        <end position="70"/>
    </location>
</feature>
<evidence type="ECO:0000313" key="2">
    <source>
        <dbReference type="EMBL" id="KAL1844014.1"/>
    </source>
</evidence>
<feature type="region of interest" description="Disordered" evidence="1">
    <location>
        <begin position="137"/>
        <end position="173"/>
    </location>
</feature>
<reference evidence="2 3" key="1">
    <citation type="journal article" date="2024" name="Commun. Biol.">
        <title>Comparative genomic analysis of thermophilic fungi reveals convergent evolutionary adaptations and gene losses.</title>
        <authorList>
            <person name="Steindorff A.S."/>
            <person name="Aguilar-Pontes M.V."/>
            <person name="Robinson A.J."/>
            <person name="Andreopoulos B."/>
            <person name="LaButti K."/>
            <person name="Kuo A."/>
            <person name="Mondo S."/>
            <person name="Riley R."/>
            <person name="Otillar R."/>
            <person name="Haridas S."/>
            <person name="Lipzen A."/>
            <person name="Grimwood J."/>
            <person name="Schmutz J."/>
            <person name="Clum A."/>
            <person name="Reid I.D."/>
            <person name="Moisan M.C."/>
            <person name="Butler G."/>
            <person name="Nguyen T.T.M."/>
            <person name="Dewar K."/>
            <person name="Conant G."/>
            <person name="Drula E."/>
            <person name="Henrissat B."/>
            <person name="Hansel C."/>
            <person name="Singer S."/>
            <person name="Hutchinson M.I."/>
            <person name="de Vries R.P."/>
            <person name="Natvig D.O."/>
            <person name="Powell A.J."/>
            <person name="Tsang A."/>
            <person name="Grigoriev I.V."/>
        </authorList>
    </citation>
    <scope>NUCLEOTIDE SEQUENCE [LARGE SCALE GENOMIC DNA]</scope>
    <source>
        <strain evidence="2 3">ATCC 24622</strain>
    </source>
</reference>
<feature type="region of interest" description="Disordered" evidence="1">
    <location>
        <begin position="61"/>
        <end position="80"/>
    </location>
</feature>
<organism evidence="2 3">
    <name type="scientific">Phialemonium thermophilum</name>
    <dbReference type="NCBI Taxonomy" id="223376"/>
    <lineage>
        <taxon>Eukaryota</taxon>
        <taxon>Fungi</taxon>
        <taxon>Dikarya</taxon>
        <taxon>Ascomycota</taxon>
        <taxon>Pezizomycotina</taxon>
        <taxon>Sordariomycetes</taxon>
        <taxon>Sordariomycetidae</taxon>
        <taxon>Cephalothecales</taxon>
        <taxon>Cephalothecaceae</taxon>
        <taxon>Phialemonium</taxon>
    </lineage>
</organism>
<accession>A0ABR3VQ38</accession>
<evidence type="ECO:0000313" key="3">
    <source>
        <dbReference type="Proteomes" id="UP001586593"/>
    </source>
</evidence>
<comment type="caution">
    <text evidence="2">The sequence shown here is derived from an EMBL/GenBank/DDBJ whole genome shotgun (WGS) entry which is preliminary data.</text>
</comment>